<gene>
    <name evidence="1" type="ORF">GGI25_006441</name>
</gene>
<evidence type="ECO:0000313" key="1">
    <source>
        <dbReference type="EMBL" id="KAJ2668465.1"/>
    </source>
</evidence>
<reference evidence="1" key="1">
    <citation type="submission" date="2022-07" db="EMBL/GenBank/DDBJ databases">
        <title>Phylogenomic reconstructions and comparative analyses of Kickxellomycotina fungi.</title>
        <authorList>
            <person name="Reynolds N.K."/>
            <person name="Stajich J.E."/>
            <person name="Barry K."/>
            <person name="Grigoriev I.V."/>
            <person name="Crous P."/>
            <person name="Smith M.E."/>
        </authorList>
    </citation>
    <scope>NUCLEOTIDE SEQUENCE</scope>
    <source>
        <strain evidence="1">NRRL 3115</strain>
    </source>
</reference>
<dbReference type="OrthoDB" id="10475794at2759"/>
<sequence length="178" mass="20815">MNNYNRLPSLKTAEALCDIETIPHSKIKDLFNRNGMTDNWGLWLPHRHRRLNDNEVMLVSQEPATLMNNLFPSSYSKHEKWFSCEFDNVPKDIPNKEFFEELESIIAHNKVGIKYLPNKKKYMEISTNEGETLTEVDSLEEYPNSLITLYKIADKEFEGVQGCWVRPDEPDSMHVDHV</sequence>
<name>A0A9W8KTQ2_9FUNG</name>
<comment type="caution">
    <text evidence="1">The sequence shown here is derived from an EMBL/GenBank/DDBJ whole genome shotgun (WGS) entry which is preliminary data.</text>
</comment>
<protein>
    <submittedName>
        <fullName evidence="1">Uncharacterized protein</fullName>
    </submittedName>
</protein>
<organism evidence="1 2">
    <name type="scientific">Coemansia spiralis</name>
    <dbReference type="NCBI Taxonomy" id="417178"/>
    <lineage>
        <taxon>Eukaryota</taxon>
        <taxon>Fungi</taxon>
        <taxon>Fungi incertae sedis</taxon>
        <taxon>Zoopagomycota</taxon>
        <taxon>Kickxellomycotina</taxon>
        <taxon>Kickxellomycetes</taxon>
        <taxon>Kickxellales</taxon>
        <taxon>Kickxellaceae</taxon>
        <taxon>Coemansia</taxon>
    </lineage>
</organism>
<evidence type="ECO:0000313" key="2">
    <source>
        <dbReference type="Proteomes" id="UP001151518"/>
    </source>
</evidence>
<dbReference type="EMBL" id="JANBTW010000198">
    <property type="protein sequence ID" value="KAJ2668465.1"/>
    <property type="molecule type" value="Genomic_DNA"/>
</dbReference>
<dbReference type="Proteomes" id="UP001151518">
    <property type="component" value="Unassembled WGS sequence"/>
</dbReference>
<accession>A0A9W8KTQ2</accession>
<proteinExistence type="predicted"/>
<dbReference type="AlphaFoldDB" id="A0A9W8KTQ2"/>